<dbReference type="InterPro" id="IPR009010">
    <property type="entry name" value="Asp_de-COase-like_dom_sf"/>
</dbReference>
<evidence type="ECO:0000256" key="1">
    <source>
        <dbReference type="SAM" id="MobiDB-lite"/>
    </source>
</evidence>
<feature type="region of interest" description="Disordered" evidence="1">
    <location>
        <begin position="43"/>
        <end position="82"/>
    </location>
</feature>
<dbReference type="AlphaFoldDB" id="A0A4R5B6J5"/>
<feature type="compositionally biased region" description="Low complexity" evidence="1">
    <location>
        <begin position="54"/>
        <end position="65"/>
    </location>
</feature>
<sequence>HGNPNVLTPDVPSSRLSQATTAQHAAVEVEKWTGPVPELVVDKGPELVPDSGRRLAAGHGAPAHPRGSDLYSTRATPSRTAS</sequence>
<evidence type="ECO:0000313" key="2">
    <source>
        <dbReference type="EMBL" id="TDD80036.1"/>
    </source>
</evidence>
<name>A0A4R5B6J5_9PSEU</name>
<evidence type="ECO:0000313" key="3">
    <source>
        <dbReference type="Proteomes" id="UP000294723"/>
    </source>
</evidence>
<dbReference type="EMBL" id="SMLA01000106">
    <property type="protein sequence ID" value="TDD80036.1"/>
    <property type="molecule type" value="Genomic_DNA"/>
</dbReference>
<organism evidence="2 3">
    <name type="scientific">Saccharopolyspora karakumensis</name>
    <dbReference type="NCBI Taxonomy" id="2530386"/>
    <lineage>
        <taxon>Bacteria</taxon>
        <taxon>Bacillati</taxon>
        <taxon>Actinomycetota</taxon>
        <taxon>Actinomycetes</taxon>
        <taxon>Pseudonocardiales</taxon>
        <taxon>Pseudonocardiaceae</taxon>
        <taxon>Saccharopolyspora</taxon>
    </lineage>
</organism>
<reference evidence="2 3" key="1">
    <citation type="submission" date="2019-03" db="EMBL/GenBank/DDBJ databases">
        <title>Draft genome sequences of novel Actinobacteria.</title>
        <authorList>
            <person name="Sahin N."/>
            <person name="Ay H."/>
            <person name="Saygin H."/>
        </authorList>
    </citation>
    <scope>NUCLEOTIDE SEQUENCE [LARGE SCALE GENOMIC DNA]</scope>
    <source>
        <strain evidence="2 3">5K548</strain>
    </source>
</reference>
<comment type="caution">
    <text evidence="2">The sequence shown here is derived from an EMBL/GenBank/DDBJ whole genome shotgun (WGS) entry which is preliminary data.</text>
</comment>
<keyword evidence="3" id="KW-1185">Reference proteome</keyword>
<gene>
    <name evidence="2" type="ORF">E1202_30780</name>
</gene>
<proteinExistence type="predicted"/>
<dbReference type="Proteomes" id="UP000294723">
    <property type="component" value="Unassembled WGS sequence"/>
</dbReference>
<accession>A0A4R5B6J5</accession>
<dbReference type="SUPFAM" id="SSF50692">
    <property type="entry name" value="ADC-like"/>
    <property type="match status" value="1"/>
</dbReference>
<protein>
    <submittedName>
        <fullName evidence="2">Uncharacterized protein</fullName>
    </submittedName>
</protein>
<feature type="compositionally biased region" description="Polar residues" evidence="1">
    <location>
        <begin position="70"/>
        <end position="82"/>
    </location>
</feature>
<feature type="non-terminal residue" evidence="2">
    <location>
        <position position="1"/>
    </location>
</feature>
<dbReference type="Gene3D" id="2.40.40.20">
    <property type="match status" value="1"/>
</dbReference>